<name>A0A9P9ILY7_9HYPO</name>
<sequence length="264" mass="30101">MGQLRSSLEQYFLDFPSRLLRLRDLEHVYQAEAMVWLHGIYIISYVSRDMFDLMLSNSWASKPEFYSAYEHSLLLAEVIPTVLRLDLGAQTLSPATVFFVLLSSIVTAVALWQFHVPLGEGQSTSILGVPDSLFASVNAHLKLLNAFWQRDTRYDIDLIEAVFTILSTLSKNLDHENYTSLQASLVHLAHYRWCQGGLGINKLTESAVRSGWYPDHQHWQVYVQLVSSTIEADTHQRKMAIESLGRSDARVCQSGFFDLNIRFV</sequence>
<dbReference type="Proteomes" id="UP000738349">
    <property type="component" value="Unassembled WGS sequence"/>
</dbReference>
<evidence type="ECO:0000313" key="1">
    <source>
        <dbReference type="EMBL" id="KAH7127293.1"/>
    </source>
</evidence>
<dbReference type="EMBL" id="JAGMUV010000019">
    <property type="protein sequence ID" value="KAH7127293.1"/>
    <property type="molecule type" value="Genomic_DNA"/>
</dbReference>
<evidence type="ECO:0000313" key="2">
    <source>
        <dbReference type="Proteomes" id="UP000738349"/>
    </source>
</evidence>
<protein>
    <submittedName>
        <fullName evidence="1">Uncharacterized protein</fullName>
    </submittedName>
</protein>
<gene>
    <name evidence="1" type="ORF">EDB81DRAFT_140803</name>
</gene>
<accession>A0A9P9ILY7</accession>
<keyword evidence="2" id="KW-1185">Reference proteome</keyword>
<dbReference type="AlphaFoldDB" id="A0A9P9ILY7"/>
<comment type="caution">
    <text evidence="1">The sequence shown here is derived from an EMBL/GenBank/DDBJ whole genome shotgun (WGS) entry which is preliminary data.</text>
</comment>
<dbReference type="OrthoDB" id="4345476at2759"/>
<organism evidence="1 2">
    <name type="scientific">Dactylonectria macrodidyma</name>
    <dbReference type="NCBI Taxonomy" id="307937"/>
    <lineage>
        <taxon>Eukaryota</taxon>
        <taxon>Fungi</taxon>
        <taxon>Dikarya</taxon>
        <taxon>Ascomycota</taxon>
        <taxon>Pezizomycotina</taxon>
        <taxon>Sordariomycetes</taxon>
        <taxon>Hypocreomycetidae</taxon>
        <taxon>Hypocreales</taxon>
        <taxon>Nectriaceae</taxon>
        <taxon>Dactylonectria</taxon>
    </lineage>
</organism>
<reference evidence="1" key="1">
    <citation type="journal article" date="2021" name="Nat. Commun.">
        <title>Genetic determinants of endophytism in the Arabidopsis root mycobiome.</title>
        <authorList>
            <person name="Mesny F."/>
            <person name="Miyauchi S."/>
            <person name="Thiergart T."/>
            <person name="Pickel B."/>
            <person name="Atanasova L."/>
            <person name="Karlsson M."/>
            <person name="Huettel B."/>
            <person name="Barry K.W."/>
            <person name="Haridas S."/>
            <person name="Chen C."/>
            <person name="Bauer D."/>
            <person name="Andreopoulos W."/>
            <person name="Pangilinan J."/>
            <person name="LaButti K."/>
            <person name="Riley R."/>
            <person name="Lipzen A."/>
            <person name="Clum A."/>
            <person name="Drula E."/>
            <person name="Henrissat B."/>
            <person name="Kohler A."/>
            <person name="Grigoriev I.V."/>
            <person name="Martin F.M."/>
            <person name="Hacquard S."/>
        </authorList>
    </citation>
    <scope>NUCLEOTIDE SEQUENCE</scope>
    <source>
        <strain evidence="1">MPI-CAGE-AT-0147</strain>
    </source>
</reference>
<proteinExistence type="predicted"/>